<evidence type="ECO:0000256" key="5">
    <source>
        <dbReference type="ARBA" id="ARBA00022692"/>
    </source>
</evidence>
<evidence type="ECO:0000313" key="12">
    <source>
        <dbReference type="EMBL" id="KAK7814584.1"/>
    </source>
</evidence>
<evidence type="ECO:0000256" key="6">
    <source>
        <dbReference type="ARBA" id="ARBA00022729"/>
    </source>
</evidence>
<comment type="caution">
    <text evidence="12">The sequence shown here is derived from an EMBL/GenBank/DDBJ whole genome shotgun (WGS) entry which is preliminary data.</text>
</comment>
<evidence type="ECO:0000256" key="3">
    <source>
        <dbReference type="ARBA" id="ARBA00022475"/>
    </source>
</evidence>
<evidence type="ECO:0000256" key="7">
    <source>
        <dbReference type="ARBA" id="ARBA00022737"/>
    </source>
</evidence>
<keyword evidence="7" id="KW-0677">Repeat</keyword>
<dbReference type="Proteomes" id="UP000237347">
    <property type="component" value="Unassembled WGS sequence"/>
</dbReference>
<evidence type="ECO:0000313" key="13">
    <source>
        <dbReference type="Proteomes" id="UP000237347"/>
    </source>
</evidence>
<keyword evidence="4" id="KW-0433">Leucine-rich repeat</keyword>
<evidence type="ECO:0000256" key="10">
    <source>
        <dbReference type="ARBA" id="ARBA00037847"/>
    </source>
</evidence>
<dbReference type="InterPro" id="IPR032675">
    <property type="entry name" value="LRR_dom_sf"/>
</dbReference>
<name>A0AAW0IJW4_QUESU</name>
<dbReference type="InterPro" id="IPR051502">
    <property type="entry name" value="RLP_Defense_Trigger"/>
</dbReference>
<dbReference type="AlphaFoldDB" id="A0AAW0IJW4"/>
<dbReference type="PANTHER" id="PTHR48062:SF52">
    <property type="entry name" value="RECEPTOR-LIKE PROTEIN 8-RELATED"/>
    <property type="match status" value="1"/>
</dbReference>
<gene>
    <name evidence="12" type="primary">RLP21_11</name>
    <name evidence="12" type="ORF">CFP56_002942</name>
</gene>
<protein>
    <submittedName>
        <fullName evidence="12">Receptor like protein 21</fullName>
    </submittedName>
</protein>
<comment type="similarity">
    <text evidence="2">Belongs to the RLP family.</text>
</comment>
<evidence type="ECO:0000256" key="8">
    <source>
        <dbReference type="ARBA" id="ARBA00022989"/>
    </source>
</evidence>
<reference evidence="12 13" key="1">
    <citation type="journal article" date="2018" name="Sci. Data">
        <title>The draft genome sequence of cork oak.</title>
        <authorList>
            <person name="Ramos A.M."/>
            <person name="Usie A."/>
            <person name="Barbosa P."/>
            <person name="Barros P.M."/>
            <person name="Capote T."/>
            <person name="Chaves I."/>
            <person name="Simoes F."/>
            <person name="Abreu I."/>
            <person name="Carrasquinho I."/>
            <person name="Faro C."/>
            <person name="Guimaraes J.B."/>
            <person name="Mendonca D."/>
            <person name="Nobrega F."/>
            <person name="Rodrigues L."/>
            <person name="Saibo N.J.M."/>
            <person name="Varela M.C."/>
            <person name="Egas C."/>
            <person name="Matos J."/>
            <person name="Miguel C.M."/>
            <person name="Oliveira M.M."/>
            <person name="Ricardo C.P."/>
            <person name="Goncalves S."/>
        </authorList>
    </citation>
    <scope>NUCLEOTIDE SEQUENCE [LARGE SCALE GENOMIC DNA]</scope>
    <source>
        <strain evidence="13">cv. HL8</strain>
    </source>
</reference>
<accession>A0AAW0IJW4</accession>
<evidence type="ECO:0000256" key="9">
    <source>
        <dbReference type="ARBA" id="ARBA00023136"/>
    </source>
</evidence>
<keyword evidence="5 11" id="KW-0812">Transmembrane</keyword>
<evidence type="ECO:0000256" key="11">
    <source>
        <dbReference type="SAM" id="Phobius"/>
    </source>
</evidence>
<feature type="transmembrane region" description="Helical" evidence="11">
    <location>
        <begin position="62"/>
        <end position="82"/>
    </location>
</feature>
<organism evidence="12 13">
    <name type="scientific">Quercus suber</name>
    <name type="common">Cork oak</name>
    <dbReference type="NCBI Taxonomy" id="58331"/>
    <lineage>
        <taxon>Eukaryota</taxon>
        <taxon>Viridiplantae</taxon>
        <taxon>Streptophyta</taxon>
        <taxon>Embryophyta</taxon>
        <taxon>Tracheophyta</taxon>
        <taxon>Spermatophyta</taxon>
        <taxon>Magnoliopsida</taxon>
        <taxon>eudicotyledons</taxon>
        <taxon>Gunneridae</taxon>
        <taxon>Pentapetalae</taxon>
        <taxon>rosids</taxon>
        <taxon>fabids</taxon>
        <taxon>Fagales</taxon>
        <taxon>Fagaceae</taxon>
        <taxon>Quercus</taxon>
    </lineage>
</organism>
<comment type="subcellular location">
    <subcellularLocation>
        <location evidence="1">Cell membrane</location>
    </subcellularLocation>
    <subcellularLocation>
        <location evidence="10">Endomembrane system</location>
        <topology evidence="10">Single-pass membrane protein</topology>
    </subcellularLocation>
</comment>
<evidence type="ECO:0000256" key="2">
    <source>
        <dbReference type="ARBA" id="ARBA00009592"/>
    </source>
</evidence>
<keyword evidence="3" id="KW-1003">Cell membrane</keyword>
<evidence type="ECO:0000256" key="1">
    <source>
        <dbReference type="ARBA" id="ARBA00004236"/>
    </source>
</evidence>
<dbReference type="Gene3D" id="3.80.10.10">
    <property type="entry name" value="Ribonuclease Inhibitor"/>
    <property type="match status" value="1"/>
</dbReference>
<dbReference type="EMBL" id="PKMF04001090">
    <property type="protein sequence ID" value="KAK7814584.1"/>
    <property type="molecule type" value="Genomic_DNA"/>
</dbReference>
<dbReference type="PANTHER" id="PTHR48062">
    <property type="entry name" value="RECEPTOR-LIKE PROTEIN 14"/>
    <property type="match status" value="1"/>
</dbReference>
<dbReference type="GO" id="GO:0005886">
    <property type="term" value="C:plasma membrane"/>
    <property type="evidence" value="ECO:0007669"/>
    <property type="project" value="UniProtKB-SubCell"/>
</dbReference>
<sequence length="119" mass="13544">MAHNNLSDNKLPDFEAQFATFGTSCYEGNPFLCGPPLEKSCTEIVESTPSPQNSSKASEGKWYAVDLLVFSISIASVLYINLHWRQQCFNLVEDRICPKRATKLYVSLDVLKFYRNLWS</sequence>
<keyword evidence="9 11" id="KW-0472">Membrane</keyword>
<proteinExistence type="inferred from homology"/>
<keyword evidence="12" id="KW-0675">Receptor</keyword>
<evidence type="ECO:0000256" key="4">
    <source>
        <dbReference type="ARBA" id="ARBA00022614"/>
    </source>
</evidence>
<dbReference type="GO" id="GO:0012505">
    <property type="term" value="C:endomembrane system"/>
    <property type="evidence" value="ECO:0007669"/>
    <property type="project" value="UniProtKB-SubCell"/>
</dbReference>
<keyword evidence="6" id="KW-0732">Signal</keyword>
<keyword evidence="13" id="KW-1185">Reference proteome</keyword>
<keyword evidence="8 11" id="KW-1133">Transmembrane helix</keyword>